<feature type="compositionally biased region" description="Acidic residues" evidence="1">
    <location>
        <begin position="374"/>
        <end position="387"/>
    </location>
</feature>
<feature type="compositionally biased region" description="Polar residues" evidence="1">
    <location>
        <begin position="310"/>
        <end position="330"/>
    </location>
</feature>
<feature type="region of interest" description="Disordered" evidence="1">
    <location>
        <begin position="359"/>
        <end position="392"/>
    </location>
</feature>
<dbReference type="InterPro" id="IPR036398">
    <property type="entry name" value="CA_dom_sf"/>
</dbReference>
<dbReference type="InterPro" id="IPR001148">
    <property type="entry name" value="CA_dom"/>
</dbReference>
<dbReference type="OrthoDB" id="1898821at2759"/>
<dbReference type="GO" id="GO:0008270">
    <property type="term" value="F:zinc ion binding"/>
    <property type="evidence" value="ECO:0007669"/>
    <property type="project" value="InterPro"/>
</dbReference>
<feature type="compositionally biased region" description="Basic and acidic residues" evidence="1">
    <location>
        <begin position="359"/>
        <end position="373"/>
    </location>
</feature>
<dbReference type="Gene3D" id="3.10.200.10">
    <property type="entry name" value="Alpha carbonic anhydrase"/>
    <property type="match status" value="2"/>
</dbReference>
<sequence>MYKYSLIYIYLSINIILNYSKCEEQKNSSAQQVNNVNGSTTVSVTVTHAPDSGVQSSTHQESTVNSHTNYRPVTFPGSKLPSWDYGRHGSDWTHGMCSAGYKQSPVDLHVEGLKDDGPSNLKSVYDSVLRGETPDLSNNAWKRGDIVYTYNHYLSTLQVLRSPNVFRLTVPQNEGSTFGALFTTDKPNLYVATHIDFHSPSEHTFDGSANRRQIEMQIWHYLSDAPSSDLGIGSLDVPETTEVNMLITKSVKKNTTDANGSPEHKLFKNQKTNASLQDQGPFHIATHLPNPQPSPSPQAMQATPPPQPRSNPSSTHTVFTSNMPNLSGSRKTVDLTHINLKTAENLKGLFPSLTFRIGKADSAKGPEPERDHEPDYEDEHDSELYYESDDHGPSMVQLTQKVASSDDQHPLNSNKSSSYKKLLENDRFDLFSKYLLTHLNNSANNLSSEQMHIREKKMARQKNTHWGRWAVISLTFMSEEIEKTNIESLRNFPSERFMNEVFRAGSSVNVTESHDYPSVGALNSNRPDDPLPVVDVDVPLNLSSLFMMLEVKNVNYFAYDGSFTQPGCEETVRWYVAKESLPISTELMLQIHRMLNPNPHESNPNNYVDNYRELQNVNNKCRNVGKVRFIHGYPMEYFVISPFSRALTKVSHFKAAKMSLILALSLLLISI</sequence>
<dbReference type="Proteomes" id="UP000244803">
    <property type="component" value="Chromosome 2"/>
</dbReference>
<dbReference type="Pfam" id="PF00194">
    <property type="entry name" value="Carb_anhydrase"/>
    <property type="match status" value="1"/>
</dbReference>
<dbReference type="PROSITE" id="PS51144">
    <property type="entry name" value="ALPHA_CA_2"/>
    <property type="match status" value="1"/>
</dbReference>
<organism evidence="3 4">
    <name type="scientific">Theileria orientalis</name>
    <dbReference type="NCBI Taxonomy" id="68886"/>
    <lineage>
        <taxon>Eukaryota</taxon>
        <taxon>Sar</taxon>
        <taxon>Alveolata</taxon>
        <taxon>Apicomplexa</taxon>
        <taxon>Aconoidasida</taxon>
        <taxon>Piroplasmida</taxon>
        <taxon>Theileriidae</taxon>
        <taxon>Theileria</taxon>
    </lineage>
</organism>
<gene>
    <name evidence="3" type="ORF">MACJ_001316</name>
</gene>
<reference evidence="3" key="1">
    <citation type="submission" date="2022-07" db="EMBL/GenBank/DDBJ databases">
        <title>Evaluation of T. orientalis genome assembly methods using nanopore sequencing and analysis of variation between genomes.</title>
        <authorList>
            <person name="Yam J."/>
            <person name="Micallef M.L."/>
            <person name="Liu M."/>
            <person name="Djordjevic S.P."/>
            <person name="Bogema D.R."/>
            <person name="Jenkins C."/>
        </authorList>
    </citation>
    <scope>NUCLEOTIDE SEQUENCE</scope>
    <source>
        <strain evidence="3">Fish Creek</strain>
    </source>
</reference>
<feature type="domain" description="Alpha-carbonic anhydrase" evidence="2">
    <location>
        <begin position="81"/>
        <end position="626"/>
    </location>
</feature>
<proteinExistence type="predicted"/>
<dbReference type="InterPro" id="IPR023561">
    <property type="entry name" value="Carbonic_anhydrase_a-class"/>
</dbReference>
<dbReference type="GO" id="GO:0004089">
    <property type="term" value="F:carbonate dehydratase activity"/>
    <property type="evidence" value="ECO:0007669"/>
    <property type="project" value="InterPro"/>
</dbReference>
<feature type="region of interest" description="Disordered" evidence="1">
    <location>
        <begin position="281"/>
        <end position="330"/>
    </location>
</feature>
<evidence type="ECO:0000256" key="1">
    <source>
        <dbReference type="SAM" id="MobiDB-lite"/>
    </source>
</evidence>
<dbReference type="PANTHER" id="PTHR18952">
    <property type="entry name" value="CARBONIC ANHYDRASE"/>
    <property type="match status" value="1"/>
</dbReference>
<dbReference type="SUPFAM" id="SSF51069">
    <property type="entry name" value="Carbonic anhydrase"/>
    <property type="match status" value="2"/>
</dbReference>
<evidence type="ECO:0000259" key="2">
    <source>
        <dbReference type="PROSITE" id="PS51144"/>
    </source>
</evidence>
<evidence type="ECO:0000313" key="4">
    <source>
        <dbReference type="Proteomes" id="UP000244803"/>
    </source>
</evidence>
<name>A0A976M8D4_THEOR</name>
<feature type="compositionally biased region" description="Polar residues" evidence="1">
    <location>
        <begin position="53"/>
        <end position="71"/>
    </location>
</feature>
<protein>
    <recommendedName>
        <fullName evidence="2">Alpha-carbonic anhydrase domain-containing protein</fullName>
    </recommendedName>
</protein>
<evidence type="ECO:0000313" key="3">
    <source>
        <dbReference type="EMBL" id="UKJ90383.2"/>
    </source>
</evidence>
<dbReference type="AlphaFoldDB" id="A0A976M8D4"/>
<dbReference type="EMBL" id="CP056068">
    <property type="protein sequence ID" value="UKJ90383.2"/>
    <property type="molecule type" value="Genomic_DNA"/>
</dbReference>
<accession>A0A976M8D4</accession>
<dbReference type="GO" id="GO:0006730">
    <property type="term" value="P:one-carbon metabolic process"/>
    <property type="evidence" value="ECO:0007669"/>
    <property type="project" value="TreeGrafter"/>
</dbReference>
<feature type="region of interest" description="Disordered" evidence="1">
    <location>
        <begin position="51"/>
        <end position="71"/>
    </location>
</feature>
<dbReference type="PANTHER" id="PTHR18952:SF276">
    <property type="entry name" value="CHROMOSOME UNDETERMINED SCAFFOLD_53, WHOLE GENOME SHOTGUN SEQUENCE"/>
    <property type="match status" value="1"/>
</dbReference>
<dbReference type="SMART" id="SM01057">
    <property type="entry name" value="Carb_anhydrase"/>
    <property type="match status" value="1"/>
</dbReference>